<keyword evidence="2" id="KW-0547">Nucleotide-binding</keyword>
<dbReference type="Gene3D" id="1.10.10.350">
    <property type="match status" value="1"/>
</dbReference>
<sequence length="61" mass="6841">MDGESFKQLLMETGKEMGIKGKELFAPARIALYGDSKGPDIPIIFSILGRSETIHRLEKYI</sequence>
<dbReference type="EMBL" id="UINC01093528">
    <property type="protein sequence ID" value="SVC48013.1"/>
    <property type="molecule type" value="Genomic_DNA"/>
</dbReference>
<dbReference type="GO" id="GO:0000049">
    <property type="term" value="F:tRNA binding"/>
    <property type="evidence" value="ECO:0007669"/>
    <property type="project" value="InterPro"/>
</dbReference>
<accession>A0A382MG72</accession>
<evidence type="ECO:0000256" key="1">
    <source>
        <dbReference type="ARBA" id="ARBA00022598"/>
    </source>
</evidence>
<dbReference type="InterPro" id="IPR045462">
    <property type="entry name" value="aa-tRNA-synth_I_cd-bd"/>
</dbReference>
<dbReference type="Pfam" id="PF19269">
    <property type="entry name" value="Anticodon_2"/>
    <property type="match status" value="1"/>
</dbReference>
<dbReference type="AlphaFoldDB" id="A0A382MG72"/>
<evidence type="ECO:0000256" key="5">
    <source>
        <dbReference type="ARBA" id="ARBA00023146"/>
    </source>
</evidence>
<dbReference type="GO" id="GO:0004812">
    <property type="term" value="F:aminoacyl-tRNA ligase activity"/>
    <property type="evidence" value="ECO:0007669"/>
    <property type="project" value="UniProtKB-KW"/>
</dbReference>
<dbReference type="InterPro" id="IPR020751">
    <property type="entry name" value="aa-tRNA-synth_I_codon-bd_sub2"/>
</dbReference>
<evidence type="ECO:0000313" key="7">
    <source>
        <dbReference type="EMBL" id="SVC48013.1"/>
    </source>
</evidence>
<evidence type="ECO:0000256" key="4">
    <source>
        <dbReference type="ARBA" id="ARBA00022917"/>
    </source>
</evidence>
<dbReference type="InterPro" id="IPR008925">
    <property type="entry name" value="aa_tRNA-synth_I_cd-bd_sf"/>
</dbReference>
<keyword evidence="4" id="KW-0648">Protein biosynthesis</keyword>
<dbReference type="GO" id="GO:0005524">
    <property type="term" value="F:ATP binding"/>
    <property type="evidence" value="ECO:0007669"/>
    <property type="project" value="UniProtKB-KW"/>
</dbReference>
<protein>
    <recommendedName>
        <fullName evidence="6">Aminoacyl-tRNA synthetase class I anticodon-binding domain-containing protein</fullName>
    </recommendedName>
</protein>
<keyword evidence="1" id="KW-0436">Ligase</keyword>
<name>A0A382MG72_9ZZZZ</name>
<evidence type="ECO:0000256" key="3">
    <source>
        <dbReference type="ARBA" id="ARBA00022840"/>
    </source>
</evidence>
<dbReference type="GO" id="GO:0006412">
    <property type="term" value="P:translation"/>
    <property type="evidence" value="ECO:0007669"/>
    <property type="project" value="UniProtKB-KW"/>
</dbReference>
<evidence type="ECO:0000256" key="2">
    <source>
        <dbReference type="ARBA" id="ARBA00022741"/>
    </source>
</evidence>
<evidence type="ECO:0000259" key="6">
    <source>
        <dbReference type="Pfam" id="PF19269"/>
    </source>
</evidence>
<proteinExistence type="predicted"/>
<gene>
    <name evidence="7" type="ORF">METZ01_LOCUS300867</name>
</gene>
<keyword evidence="3" id="KW-0067">ATP-binding</keyword>
<dbReference type="SUPFAM" id="SSF48163">
    <property type="entry name" value="An anticodon-binding domain of class I aminoacyl-tRNA synthetases"/>
    <property type="match status" value="1"/>
</dbReference>
<keyword evidence="5" id="KW-0030">Aminoacyl-tRNA synthetase</keyword>
<feature type="domain" description="Aminoacyl-tRNA synthetase class I anticodon-binding" evidence="6">
    <location>
        <begin position="3"/>
        <end position="61"/>
    </location>
</feature>
<organism evidence="7">
    <name type="scientific">marine metagenome</name>
    <dbReference type="NCBI Taxonomy" id="408172"/>
    <lineage>
        <taxon>unclassified sequences</taxon>
        <taxon>metagenomes</taxon>
        <taxon>ecological metagenomes</taxon>
    </lineage>
</organism>
<reference evidence="7" key="1">
    <citation type="submission" date="2018-05" db="EMBL/GenBank/DDBJ databases">
        <authorList>
            <person name="Lanie J.A."/>
            <person name="Ng W.-L."/>
            <person name="Kazmierczak K.M."/>
            <person name="Andrzejewski T.M."/>
            <person name="Davidsen T.M."/>
            <person name="Wayne K.J."/>
            <person name="Tettelin H."/>
            <person name="Glass J.I."/>
            <person name="Rusch D."/>
            <person name="Podicherti R."/>
            <person name="Tsui H.-C.T."/>
            <person name="Winkler M.E."/>
        </authorList>
    </citation>
    <scope>NUCLEOTIDE SEQUENCE</scope>
</reference>